<reference evidence="1" key="1">
    <citation type="submission" date="2021-12" db="EMBL/GenBank/DDBJ databases">
        <authorList>
            <person name="King R."/>
        </authorList>
    </citation>
    <scope>NUCLEOTIDE SEQUENCE</scope>
</reference>
<protein>
    <submittedName>
        <fullName evidence="1">Uncharacterized protein</fullName>
    </submittedName>
</protein>
<evidence type="ECO:0000313" key="1">
    <source>
        <dbReference type="EMBL" id="CAH0765093.1"/>
    </source>
</evidence>
<dbReference type="EMBL" id="OU963863">
    <property type="protein sequence ID" value="CAH0765093.1"/>
    <property type="molecule type" value="Genomic_DNA"/>
</dbReference>
<organism evidence="1 2">
    <name type="scientific">Bemisia tabaci</name>
    <name type="common">Sweetpotato whitefly</name>
    <name type="synonym">Aleurodes tabaci</name>
    <dbReference type="NCBI Taxonomy" id="7038"/>
    <lineage>
        <taxon>Eukaryota</taxon>
        <taxon>Metazoa</taxon>
        <taxon>Ecdysozoa</taxon>
        <taxon>Arthropoda</taxon>
        <taxon>Hexapoda</taxon>
        <taxon>Insecta</taxon>
        <taxon>Pterygota</taxon>
        <taxon>Neoptera</taxon>
        <taxon>Paraneoptera</taxon>
        <taxon>Hemiptera</taxon>
        <taxon>Sternorrhyncha</taxon>
        <taxon>Aleyrodoidea</taxon>
        <taxon>Aleyrodidae</taxon>
        <taxon>Aleyrodinae</taxon>
        <taxon>Bemisia</taxon>
    </lineage>
</organism>
<name>A0A9P0C783_BEMTA</name>
<dbReference type="Proteomes" id="UP001152759">
    <property type="component" value="Chromosome 2"/>
</dbReference>
<keyword evidence="2" id="KW-1185">Reference proteome</keyword>
<proteinExistence type="predicted"/>
<evidence type="ECO:0000313" key="2">
    <source>
        <dbReference type="Proteomes" id="UP001152759"/>
    </source>
</evidence>
<dbReference type="AlphaFoldDB" id="A0A9P0C783"/>
<gene>
    <name evidence="1" type="ORF">BEMITA_LOCUS3365</name>
</gene>
<accession>A0A9P0C783</accession>
<sequence length="171" mass="19589">MYFPIHCIATLYSLTHFSLCNYHVSFNIFYCKSKICHITYNRNFAPLCAMLDSLGTFQIDGHTFNPVVPKSQLQIVLIGEDTLEVDGVAPDPYLVTLSNLRDTVVFLSNGNTPVQYRKYFHERNPLPGARWTNQHRLLNPDQIIPPGYSNADLLNDLRKLRDYADCRPPVV</sequence>